<comment type="caution">
    <text evidence="1">The sequence shown here is derived from an EMBL/GenBank/DDBJ whole genome shotgun (WGS) entry which is preliminary data.</text>
</comment>
<sequence>MLKRTLAYEVDNGDIWVIVGLIYPSPSGIRPVATDVIMERTRDGKRIERAVDVVEEQIRLKKLVPRPVFNDKRDTVRIDICNNQLILETI</sequence>
<gene>
    <name evidence="1" type="ORF">EQG79_00900</name>
</gene>
<dbReference type="Proteomes" id="UP000290407">
    <property type="component" value="Unassembled WGS sequence"/>
</dbReference>
<accession>A0A4Q2UMW5</accession>
<name>A0A4Q2UMW5_9BACT</name>
<keyword evidence="2" id="KW-1185">Reference proteome</keyword>
<dbReference type="EMBL" id="SBLB01000001">
    <property type="protein sequence ID" value="RYC70744.1"/>
    <property type="molecule type" value="Genomic_DNA"/>
</dbReference>
<proteinExistence type="predicted"/>
<evidence type="ECO:0000313" key="2">
    <source>
        <dbReference type="Proteomes" id="UP000290407"/>
    </source>
</evidence>
<evidence type="ECO:0000313" key="1">
    <source>
        <dbReference type="EMBL" id="RYC70744.1"/>
    </source>
</evidence>
<reference evidence="1 2" key="1">
    <citation type="submission" date="2019-01" db="EMBL/GenBank/DDBJ databases">
        <title>Spirosoma flava sp. nov., a propanil-degrading bacterium isolated from herbicide-contaminated soil.</title>
        <authorList>
            <person name="Zhang L."/>
            <person name="Jiang J.-D."/>
        </authorList>
    </citation>
    <scope>NUCLEOTIDE SEQUENCE [LARGE SCALE GENOMIC DNA]</scope>
    <source>
        <strain evidence="1 2">TY50</strain>
    </source>
</reference>
<organism evidence="1 2">
    <name type="scientific">Spirosoma sordidisoli</name>
    <dbReference type="NCBI Taxonomy" id="2502893"/>
    <lineage>
        <taxon>Bacteria</taxon>
        <taxon>Pseudomonadati</taxon>
        <taxon>Bacteroidota</taxon>
        <taxon>Cytophagia</taxon>
        <taxon>Cytophagales</taxon>
        <taxon>Cytophagaceae</taxon>
        <taxon>Spirosoma</taxon>
    </lineage>
</organism>
<dbReference type="AlphaFoldDB" id="A0A4Q2UMW5"/>
<dbReference type="RefSeq" id="WP_129599080.1">
    <property type="nucleotide sequence ID" value="NZ_SBLB01000001.1"/>
</dbReference>
<protein>
    <submittedName>
        <fullName evidence="1">Uncharacterized protein</fullName>
    </submittedName>
</protein>